<dbReference type="PANTHER" id="PTHR41386:SF1">
    <property type="entry name" value="MEMBRANE PROTEIN"/>
    <property type="match status" value="1"/>
</dbReference>
<dbReference type="AlphaFoldDB" id="A0A939GA76"/>
<feature type="transmembrane region" description="Helical" evidence="1">
    <location>
        <begin position="49"/>
        <end position="69"/>
    </location>
</feature>
<protein>
    <submittedName>
        <fullName evidence="2">DUF1003 domain-containing protein</fullName>
    </submittedName>
</protein>
<dbReference type="Proteomes" id="UP000664795">
    <property type="component" value="Unassembled WGS sequence"/>
</dbReference>
<comment type="caution">
    <text evidence="2">The sequence shown here is derived from an EMBL/GenBank/DDBJ whole genome shotgun (WGS) entry which is preliminary data.</text>
</comment>
<evidence type="ECO:0000313" key="3">
    <source>
        <dbReference type="Proteomes" id="UP000664795"/>
    </source>
</evidence>
<sequence>MPYVNRAVDRVQLVPAGQQLTAPPDVDANLTLGQRLADKIADFGGSWTFILTFLGVMVSWIGLNAWIFANRGFDPYPFILLNLVLSCLAALQAPVIMMSQNRQEERDRERARQDYEVNLKAESEIRLLQQKVDMLLQKMR</sequence>
<name>A0A939GA76_9BACT</name>
<feature type="transmembrane region" description="Helical" evidence="1">
    <location>
        <begin position="75"/>
        <end position="98"/>
    </location>
</feature>
<keyword evidence="1" id="KW-0812">Transmembrane</keyword>
<keyword evidence="1" id="KW-1133">Transmembrane helix</keyword>
<dbReference type="EMBL" id="JAFMYU010000017">
    <property type="protein sequence ID" value="MBO0933150.1"/>
    <property type="molecule type" value="Genomic_DNA"/>
</dbReference>
<keyword evidence="3" id="KW-1185">Reference proteome</keyword>
<organism evidence="2 3">
    <name type="scientific">Fibrella aquatilis</name>
    <dbReference type="NCBI Taxonomy" id="2817059"/>
    <lineage>
        <taxon>Bacteria</taxon>
        <taxon>Pseudomonadati</taxon>
        <taxon>Bacteroidota</taxon>
        <taxon>Cytophagia</taxon>
        <taxon>Cytophagales</taxon>
        <taxon>Spirosomataceae</taxon>
        <taxon>Fibrella</taxon>
    </lineage>
</organism>
<gene>
    <name evidence="2" type="ORF">J2I48_19225</name>
</gene>
<dbReference type="InterPro" id="IPR010406">
    <property type="entry name" value="DUF1003"/>
</dbReference>
<dbReference type="Pfam" id="PF06210">
    <property type="entry name" value="DUF1003"/>
    <property type="match status" value="1"/>
</dbReference>
<evidence type="ECO:0000256" key="1">
    <source>
        <dbReference type="SAM" id="Phobius"/>
    </source>
</evidence>
<dbReference type="PANTHER" id="PTHR41386">
    <property type="entry name" value="INTEGRAL MEMBRANE PROTEIN-RELATED"/>
    <property type="match status" value="1"/>
</dbReference>
<accession>A0A939GA76</accession>
<evidence type="ECO:0000313" key="2">
    <source>
        <dbReference type="EMBL" id="MBO0933150.1"/>
    </source>
</evidence>
<keyword evidence="1" id="KW-0472">Membrane</keyword>
<reference evidence="2 3" key="1">
    <citation type="submission" date="2021-03" db="EMBL/GenBank/DDBJ databases">
        <title>Fibrella sp. HMF5036 genome sequencing and assembly.</title>
        <authorList>
            <person name="Kang H."/>
            <person name="Kim H."/>
            <person name="Bae S."/>
            <person name="Joh K."/>
        </authorList>
    </citation>
    <scope>NUCLEOTIDE SEQUENCE [LARGE SCALE GENOMIC DNA]</scope>
    <source>
        <strain evidence="2 3">HMF5036</strain>
    </source>
</reference>
<proteinExistence type="predicted"/>